<organism evidence="10">
    <name type="scientific">marine sediment metagenome</name>
    <dbReference type="NCBI Taxonomy" id="412755"/>
    <lineage>
        <taxon>unclassified sequences</taxon>
        <taxon>metagenomes</taxon>
        <taxon>ecological metagenomes</taxon>
    </lineage>
</organism>
<gene>
    <name evidence="10" type="ORF">LCGC14_1170290</name>
</gene>
<dbReference type="Pfam" id="PF00005">
    <property type="entry name" value="ABC_tran"/>
    <property type="match status" value="2"/>
</dbReference>
<keyword evidence="4" id="KW-0677">Repeat</keyword>
<dbReference type="GO" id="GO:0016887">
    <property type="term" value="F:ATP hydrolysis activity"/>
    <property type="evidence" value="ECO:0007669"/>
    <property type="project" value="InterPro"/>
</dbReference>
<dbReference type="Gene3D" id="3.40.50.300">
    <property type="entry name" value="P-loop containing nucleotide triphosphate hydrolases"/>
    <property type="match status" value="2"/>
</dbReference>
<dbReference type="GO" id="GO:0005524">
    <property type="term" value="F:ATP binding"/>
    <property type="evidence" value="ECO:0007669"/>
    <property type="project" value="UniProtKB-KW"/>
</dbReference>
<dbReference type="SMART" id="SM00382">
    <property type="entry name" value="AAA"/>
    <property type="match status" value="1"/>
</dbReference>
<dbReference type="AlphaFoldDB" id="A0A0F9LUX2"/>
<dbReference type="FunFam" id="3.40.50.300:FF:000127">
    <property type="entry name" value="Ribose import ATP-binding protein RbsA"/>
    <property type="match status" value="1"/>
</dbReference>
<evidence type="ECO:0000256" key="6">
    <source>
        <dbReference type="ARBA" id="ARBA00022840"/>
    </source>
</evidence>
<dbReference type="CDD" id="cd03216">
    <property type="entry name" value="ABC_Carb_Monos_I"/>
    <property type="match status" value="1"/>
</dbReference>
<sequence>MKFKEIKLRKVKEKKVMKRSDYIKASKIKQIEPGESVVEMQGITKRFPGVLANDTINFELKACEIHALLGENGAGKTTLMNILYGLYRLDSGEIKIQGVPVHLRSPKDAIAIGIGMVHQHFTLIPAMTVAENIILGVKSSKGPLLNLAEAEKQIIELSKTYNLEVDPKAKVEQLPMGTRQRVEIIKALYRGARILILDEPTSVLTPLEIDDFFDALKSMVKEGLTVVIITHKLPEVFAISDRVTVLRRGRFVETVETKLTNPKNLSIKMVGREIHFGQERIDIKPGKVVLDVQGLKTMNDKGQEALKGISFSIHEGEILGIAGVSGNGQKELADVLSGMRPSIDGTIRFLEQDVTNYTPKKLIEIGIGDIPEDRAGTGLLMNFSIAENLILESHTNTPFSHRYFLKKDEIRKYAKKIIQEYDIDTPSPNVPVRNLSGGNLQKVLLAKVLSRNPKLLILAQPTAGLDVGATEFISKKILEERERQVAILLISEDLERIMTLSDRIAVIYEGKIVGIVPAADTKISEIGRMMTGVE</sequence>
<comment type="subcellular location">
    <subcellularLocation>
        <location evidence="1">Cell membrane</location>
        <topology evidence="1">Peripheral membrane protein</topology>
    </subcellularLocation>
</comment>
<evidence type="ECO:0000256" key="1">
    <source>
        <dbReference type="ARBA" id="ARBA00004202"/>
    </source>
</evidence>
<keyword evidence="3" id="KW-1003">Cell membrane</keyword>
<dbReference type="PANTHER" id="PTHR43790:SF4">
    <property type="entry name" value="GUANOSINE IMPORT ATP-BINDING PROTEIN NUPO"/>
    <property type="match status" value="1"/>
</dbReference>
<dbReference type="PROSITE" id="PS00211">
    <property type="entry name" value="ABC_TRANSPORTER_1"/>
    <property type="match status" value="1"/>
</dbReference>
<accession>A0A0F9LUX2</accession>
<evidence type="ECO:0000256" key="3">
    <source>
        <dbReference type="ARBA" id="ARBA00022475"/>
    </source>
</evidence>
<keyword evidence="7" id="KW-1278">Translocase</keyword>
<keyword evidence="5" id="KW-0547">Nucleotide-binding</keyword>
<dbReference type="PROSITE" id="PS50893">
    <property type="entry name" value="ABC_TRANSPORTER_2"/>
    <property type="match status" value="2"/>
</dbReference>
<dbReference type="InterPro" id="IPR017871">
    <property type="entry name" value="ABC_transporter-like_CS"/>
</dbReference>
<evidence type="ECO:0000256" key="5">
    <source>
        <dbReference type="ARBA" id="ARBA00022741"/>
    </source>
</evidence>
<dbReference type="PANTHER" id="PTHR43790">
    <property type="entry name" value="CARBOHYDRATE TRANSPORT ATP-BINDING PROTEIN MG119-RELATED"/>
    <property type="match status" value="1"/>
</dbReference>
<dbReference type="InterPro" id="IPR003593">
    <property type="entry name" value="AAA+_ATPase"/>
</dbReference>
<evidence type="ECO:0000313" key="10">
    <source>
        <dbReference type="EMBL" id="KKM97223.1"/>
    </source>
</evidence>
<evidence type="ECO:0000256" key="8">
    <source>
        <dbReference type="ARBA" id="ARBA00023136"/>
    </source>
</evidence>
<protein>
    <recommendedName>
        <fullName evidence="9">ABC transporter domain-containing protein</fullName>
    </recommendedName>
</protein>
<evidence type="ECO:0000259" key="9">
    <source>
        <dbReference type="PROSITE" id="PS50893"/>
    </source>
</evidence>
<reference evidence="10" key="1">
    <citation type="journal article" date="2015" name="Nature">
        <title>Complex archaea that bridge the gap between prokaryotes and eukaryotes.</title>
        <authorList>
            <person name="Spang A."/>
            <person name="Saw J.H."/>
            <person name="Jorgensen S.L."/>
            <person name="Zaremba-Niedzwiedzka K."/>
            <person name="Martijn J."/>
            <person name="Lind A.E."/>
            <person name="van Eijk R."/>
            <person name="Schleper C."/>
            <person name="Guy L."/>
            <person name="Ettema T.J."/>
        </authorList>
    </citation>
    <scope>NUCLEOTIDE SEQUENCE</scope>
</reference>
<dbReference type="SUPFAM" id="SSF52540">
    <property type="entry name" value="P-loop containing nucleoside triphosphate hydrolases"/>
    <property type="match status" value="2"/>
</dbReference>
<evidence type="ECO:0000256" key="2">
    <source>
        <dbReference type="ARBA" id="ARBA00022448"/>
    </source>
</evidence>
<keyword evidence="8" id="KW-0472">Membrane</keyword>
<keyword evidence="6" id="KW-0067">ATP-binding</keyword>
<proteinExistence type="predicted"/>
<dbReference type="InterPro" id="IPR003439">
    <property type="entry name" value="ABC_transporter-like_ATP-bd"/>
</dbReference>
<feature type="domain" description="ABC transporter" evidence="9">
    <location>
        <begin position="290"/>
        <end position="534"/>
    </location>
</feature>
<dbReference type="EMBL" id="LAZR01005774">
    <property type="protein sequence ID" value="KKM97223.1"/>
    <property type="molecule type" value="Genomic_DNA"/>
</dbReference>
<comment type="caution">
    <text evidence="10">The sequence shown here is derived from an EMBL/GenBank/DDBJ whole genome shotgun (WGS) entry which is preliminary data.</text>
</comment>
<evidence type="ECO:0000256" key="7">
    <source>
        <dbReference type="ARBA" id="ARBA00022967"/>
    </source>
</evidence>
<keyword evidence="2" id="KW-0813">Transport</keyword>
<feature type="domain" description="ABC transporter" evidence="9">
    <location>
        <begin position="38"/>
        <end position="273"/>
    </location>
</feature>
<dbReference type="GO" id="GO:0005886">
    <property type="term" value="C:plasma membrane"/>
    <property type="evidence" value="ECO:0007669"/>
    <property type="project" value="UniProtKB-SubCell"/>
</dbReference>
<dbReference type="InterPro" id="IPR027417">
    <property type="entry name" value="P-loop_NTPase"/>
</dbReference>
<dbReference type="InterPro" id="IPR050107">
    <property type="entry name" value="ABC_carbohydrate_import_ATPase"/>
</dbReference>
<evidence type="ECO:0000256" key="4">
    <source>
        <dbReference type="ARBA" id="ARBA00022737"/>
    </source>
</evidence>
<dbReference type="CDD" id="cd03215">
    <property type="entry name" value="ABC_Carb_Monos_II"/>
    <property type="match status" value="1"/>
</dbReference>
<name>A0A0F9LUX2_9ZZZZ</name>